<dbReference type="InterPro" id="IPR053204">
    <property type="entry name" value="Oxopyrrolidines_Biosynth-assoc"/>
</dbReference>
<keyword evidence="2" id="KW-1185">Reference proteome</keyword>
<dbReference type="EMBL" id="MLQL01000030">
    <property type="protein sequence ID" value="OQE15764.1"/>
    <property type="molecule type" value="Genomic_DNA"/>
</dbReference>
<sequence length="344" mass="38986">MHDLLRDSPSSAPRDSICGFAACGLDDWADLEEAARAENFDLLRSVAHNRAWIMGQSYCRSRDSIDSCERYLHSLWCVYYQCARHVSHESFEQDRWVLDILRTRGRGPLTRPAPGAGIDIARTLDGTVWNDLPFLATDMTEYWINSCAEMDSKQRLNAASFLAKLASTRIANDRLCQIALVLFRDTFESERPLGSSNEPNDENEDRHRTMHGFTITIASLLPSVCAWIREAGHNIILLSDVSWNDCSQSTIGTGGFTFVQSELGQRAPGGFSPWRWLYWLKRLHQIADEASKADEMLLAEQAAKAIDIMLSDVKQRNSRILRVFEAAGDAMTQDKDFMGLKREW</sequence>
<dbReference type="InterPro" id="IPR022085">
    <property type="entry name" value="OpdG"/>
</dbReference>
<organism evidence="1 2">
    <name type="scientific">Penicillium flavigenum</name>
    <dbReference type="NCBI Taxonomy" id="254877"/>
    <lineage>
        <taxon>Eukaryota</taxon>
        <taxon>Fungi</taxon>
        <taxon>Dikarya</taxon>
        <taxon>Ascomycota</taxon>
        <taxon>Pezizomycotina</taxon>
        <taxon>Eurotiomycetes</taxon>
        <taxon>Eurotiomycetidae</taxon>
        <taxon>Eurotiales</taxon>
        <taxon>Aspergillaceae</taxon>
        <taxon>Penicillium</taxon>
    </lineage>
</organism>
<evidence type="ECO:0000313" key="2">
    <source>
        <dbReference type="Proteomes" id="UP000191342"/>
    </source>
</evidence>
<protein>
    <submittedName>
        <fullName evidence="1">Uncharacterized protein</fullName>
    </submittedName>
</protein>
<accession>A0A1V6SPZ9</accession>
<dbReference type="AlphaFoldDB" id="A0A1V6SPZ9"/>
<dbReference type="OrthoDB" id="5403091at2759"/>
<evidence type="ECO:0000313" key="1">
    <source>
        <dbReference type="EMBL" id="OQE15764.1"/>
    </source>
</evidence>
<comment type="caution">
    <text evidence="1">The sequence shown here is derived from an EMBL/GenBank/DDBJ whole genome shotgun (WGS) entry which is preliminary data.</text>
</comment>
<name>A0A1V6SPZ9_9EURO</name>
<reference evidence="2" key="1">
    <citation type="journal article" date="2017" name="Nat. Microbiol.">
        <title>Global analysis of biosynthetic gene clusters reveals vast potential of secondary metabolite production in Penicillium species.</title>
        <authorList>
            <person name="Nielsen J.C."/>
            <person name="Grijseels S."/>
            <person name="Prigent S."/>
            <person name="Ji B."/>
            <person name="Dainat J."/>
            <person name="Nielsen K.F."/>
            <person name="Frisvad J.C."/>
            <person name="Workman M."/>
            <person name="Nielsen J."/>
        </authorList>
    </citation>
    <scope>NUCLEOTIDE SEQUENCE [LARGE SCALE GENOMIC DNA]</scope>
    <source>
        <strain evidence="2">IBT 14082</strain>
    </source>
</reference>
<dbReference type="Proteomes" id="UP000191342">
    <property type="component" value="Unassembled WGS sequence"/>
</dbReference>
<dbReference type="PANTHER" id="PTHR38797:SF7">
    <property type="entry name" value="TRANSCRIPTION FACTOR DOMAIN-CONTAINING PROTEIN"/>
    <property type="match status" value="1"/>
</dbReference>
<dbReference type="PANTHER" id="PTHR38797">
    <property type="entry name" value="NUCLEAR PORE COMPLEX PROTEIN NUP85-RELATED"/>
    <property type="match status" value="1"/>
</dbReference>
<proteinExistence type="predicted"/>
<dbReference type="Pfam" id="PF12311">
    <property type="entry name" value="DUF3632"/>
    <property type="match status" value="1"/>
</dbReference>
<gene>
    <name evidence="1" type="ORF">PENFLA_c030G05445</name>
</gene>